<dbReference type="RefSeq" id="WP_156848856.1">
    <property type="nucleotide sequence ID" value="NZ_CACRTN010000015.1"/>
</dbReference>
<accession>A0A6N3C0Z8</accession>
<dbReference type="SUPFAM" id="SSF90123">
    <property type="entry name" value="ABC transporter transmembrane region"/>
    <property type="match status" value="1"/>
</dbReference>
<comment type="subcellular location">
    <subcellularLocation>
        <location evidence="1">Cell membrane</location>
        <topology evidence="1">Multi-pass membrane protein</topology>
    </subcellularLocation>
</comment>
<comment type="similarity">
    <text evidence="9">Belongs to the ABC transporter superfamily. Lipid exporter (TC 3.A.1.106) family.</text>
</comment>
<dbReference type="GO" id="GO:0015421">
    <property type="term" value="F:ABC-type oligopeptide transporter activity"/>
    <property type="evidence" value="ECO:0007669"/>
    <property type="project" value="TreeGrafter"/>
</dbReference>
<feature type="compositionally biased region" description="Basic and acidic residues" evidence="11">
    <location>
        <begin position="1"/>
        <end position="10"/>
    </location>
</feature>
<dbReference type="SUPFAM" id="SSF52540">
    <property type="entry name" value="P-loop containing nucleoside triphosphate hydrolases"/>
    <property type="match status" value="1"/>
</dbReference>
<dbReference type="GO" id="GO:0005886">
    <property type="term" value="C:plasma membrane"/>
    <property type="evidence" value="ECO:0007669"/>
    <property type="project" value="UniProtKB-SubCell"/>
</dbReference>
<evidence type="ECO:0000256" key="10">
    <source>
        <dbReference type="ARBA" id="ARBA00071747"/>
    </source>
</evidence>
<evidence type="ECO:0000256" key="5">
    <source>
        <dbReference type="ARBA" id="ARBA00022840"/>
    </source>
</evidence>
<dbReference type="InterPro" id="IPR039421">
    <property type="entry name" value="Type_1_exporter"/>
</dbReference>
<proteinExistence type="inferred from homology"/>
<feature type="region of interest" description="Disordered" evidence="11">
    <location>
        <begin position="1"/>
        <end position="48"/>
    </location>
</feature>
<dbReference type="FunFam" id="3.40.50.300:FF:000287">
    <property type="entry name" value="Multidrug ABC transporter ATP-binding protein"/>
    <property type="match status" value="1"/>
</dbReference>
<keyword evidence="6 12" id="KW-1133">Transmembrane helix</keyword>
<sequence length="641" mass="70901">MAWDKKKRDDGSDELFSENARLERERKQGAIDDAQAMADASGTPEEELEVPKDTWGTVRRLWHAAAGERWRFGVVIAAILVYTGFHVAAPAYSARVIDVLWANIQAAFAEGRAFTVGWETGGRELATYFGIWTGACALYSVQCFVMAGFAEKLNLSLRRSIAEKLSRLPLKFYDGHKPGEVVSRATNDLDKMSEVLQTGLLKLMSAVGTIIGALYMMLRYSVLLTAIFLVFAFVSTLITKGVSKWTLKLAAERQRYVGELTATVEEAYSGRLIIKSFNREGSSSQRVHELSDKLARASRRADFATNAISPLIRFIIRLAQVLIAVVAGGMLVGGQITIGVFQAFFQYIHQASEPLTQLSFTINTLQNALASVERVFDILDEEEVEPDPLPEVAAKLPAAVEGRVDFSRVRFGYNPEKPLMRDVTFHVKPGQKVAIVGATGAGKTTLINLLMRFYEIGGGSIELDGVDTHAMARPDLRASFGMVLQDAWLFDGTIAENIAYGRPDATREEIVRAAEMAHVDHFVRTMPQGYDTHIENDAETISQGQRQLLTIARVILCNPAILILDEATSSVDTRTERDIVQAMETLMHGRTSFVIAHRLSTIVDADLILHMRAGTIIEQGTHEELFAENGPYADLYRSQFA</sequence>
<feature type="transmembrane region" description="Helical" evidence="12">
    <location>
        <begin position="199"/>
        <end position="216"/>
    </location>
</feature>
<evidence type="ECO:0000256" key="9">
    <source>
        <dbReference type="ARBA" id="ARBA00061644"/>
    </source>
</evidence>
<feature type="compositionally biased region" description="Basic and acidic residues" evidence="11">
    <location>
        <begin position="20"/>
        <end position="30"/>
    </location>
</feature>
<dbReference type="InterPro" id="IPR011527">
    <property type="entry name" value="ABC1_TM_dom"/>
</dbReference>
<dbReference type="GO" id="GO:0016887">
    <property type="term" value="F:ATP hydrolysis activity"/>
    <property type="evidence" value="ECO:0007669"/>
    <property type="project" value="InterPro"/>
</dbReference>
<evidence type="ECO:0000256" key="2">
    <source>
        <dbReference type="ARBA" id="ARBA00022448"/>
    </source>
</evidence>
<feature type="domain" description="ABC transmembrane type-1" evidence="14">
    <location>
        <begin position="74"/>
        <end position="367"/>
    </location>
</feature>
<dbReference type="InterPro" id="IPR027417">
    <property type="entry name" value="P-loop_NTPase"/>
</dbReference>
<evidence type="ECO:0000256" key="7">
    <source>
        <dbReference type="ARBA" id="ARBA00023136"/>
    </source>
</evidence>
<dbReference type="InterPro" id="IPR036640">
    <property type="entry name" value="ABC1_TM_sf"/>
</dbReference>
<dbReference type="PANTHER" id="PTHR43394">
    <property type="entry name" value="ATP-DEPENDENT PERMEASE MDL1, MITOCHONDRIAL"/>
    <property type="match status" value="1"/>
</dbReference>
<evidence type="ECO:0000256" key="6">
    <source>
        <dbReference type="ARBA" id="ARBA00022989"/>
    </source>
</evidence>
<reference evidence="15" key="1">
    <citation type="submission" date="2019-11" db="EMBL/GenBank/DDBJ databases">
        <authorList>
            <person name="Feng L."/>
        </authorList>
    </citation>
    <scope>NUCLEOTIDE SEQUENCE</scope>
    <source>
        <strain evidence="15">CintestinalisLFYP54</strain>
    </source>
</reference>
<dbReference type="InterPro" id="IPR003593">
    <property type="entry name" value="AAA+_ATPase"/>
</dbReference>
<feature type="transmembrane region" description="Helical" evidence="12">
    <location>
        <begin position="222"/>
        <end position="239"/>
    </location>
</feature>
<dbReference type="GO" id="GO:0090374">
    <property type="term" value="P:oligopeptide export from mitochondrion"/>
    <property type="evidence" value="ECO:0007669"/>
    <property type="project" value="TreeGrafter"/>
</dbReference>
<keyword evidence="4" id="KW-0547">Nucleotide-binding</keyword>
<protein>
    <recommendedName>
        <fullName evidence="10">Fatty acid ABC transporter ATP-binding/permease protein</fullName>
    </recommendedName>
</protein>
<evidence type="ECO:0000313" key="15">
    <source>
        <dbReference type="EMBL" id="VYU06613.1"/>
    </source>
</evidence>
<evidence type="ECO:0000259" key="14">
    <source>
        <dbReference type="PROSITE" id="PS50929"/>
    </source>
</evidence>
<keyword evidence="5 15" id="KW-0067">ATP-binding</keyword>
<feature type="transmembrane region" description="Helical" evidence="12">
    <location>
        <begin position="129"/>
        <end position="150"/>
    </location>
</feature>
<feature type="transmembrane region" description="Helical" evidence="12">
    <location>
        <begin position="70"/>
        <end position="92"/>
    </location>
</feature>
<keyword evidence="3 12" id="KW-0812">Transmembrane</keyword>
<dbReference type="PROSITE" id="PS50893">
    <property type="entry name" value="ABC_TRANSPORTER_2"/>
    <property type="match status" value="1"/>
</dbReference>
<dbReference type="InterPro" id="IPR003439">
    <property type="entry name" value="ABC_transporter-like_ATP-bd"/>
</dbReference>
<dbReference type="InterPro" id="IPR017871">
    <property type="entry name" value="ABC_transporter-like_CS"/>
</dbReference>
<feature type="transmembrane region" description="Helical" evidence="12">
    <location>
        <begin position="321"/>
        <end position="345"/>
    </location>
</feature>
<dbReference type="CDD" id="cd03254">
    <property type="entry name" value="ABCC_Glucan_exporter_like"/>
    <property type="match status" value="1"/>
</dbReference>
<keyword evidence="7 12" id="KW-0472">Membrane</keyword>
<name>A0A6N3C0Z8_9ACTN</name>
<dbReference type="Gene3D" id="3.40.50.300">
    <property type="entry name" value="P-loop containing nucleotide triphosphate hydrolases"/>
    <property type="match status" value="1"/>
</dbReference>
<dbReference type="GO" id="GO:0005524">
    <property type="term" value="F:ATP binding"/>
    <property type="evidence" value="ECO:0007669"/>
    <property type="project" value="UniProtKB-KW"/>
</dbReference>
<dbReference type="SMART" id="SM00382">
    <property type="entry name" value="AAA"/>
    <property type="match status" value="1"/>
</dbReference>
<dbReference type="Gene3D" id="1.20.1560.10">
    <property type="entry name" value="ABC transporter type 1, transmembrane domain"/>
    <property type="match status" value="1"/>
</dbReference>
<dbReference type="CDD" id="cd18547">
    <property type="entry name" value="ABC_6TM_Tm288_like"/>
    <property type="match status" value="1"/>
</dbReference>
<evidence type="ECO:0000256" key="3">
    <source>
        <dbReference type="ARBA" id="ARBA00022692"/>
    </source>
</evidence>
<organism evidence="15">
    <name type="scientific">Collinsella intestinalis</name>
    <dbReference type="NCBI Taxonomy" id="147207"/>
    <lineage>
        <taxon>Bacteria</taxon>
        <taxon>Bacillati</taxon>
        <taxon>Actinomycetota</taxon>
        <taxon>Coriobacteriia</taxon>
        <taxon>Coriobacteriales</taxon>
        <taxon>Coriobacteriaceae</taxon>
        <taxon>Collinsella</taxon>
    </lineage>
</organism>
<gene>
    <name evidence="15" type="ORF">CILFYP54_00674</name>
</gene>
<dbReference type="EMBL" id="CACRTN010000015">
    <property type="protein sequence ID" value="VYU06613.1"/>
    <property type="molecule type" value="Genomic_DNA"/>
</dbReference>
<evidence type="ECO:0000256" key="4">
    <source>
        <dbReference type="ARBA" id="ARBA00022741"/>
    </source>
</evidence>
<dbReference type="PROSITE" id="PS50929">
    <property type="entry name" value="ABC_TM1F"/>
    <property type="match status" value="1"/>
</dbReference>
<evidence type="ECO:0000256" key="8">
    <source>
        <dbReference type="ARBA" id="ARBA00055053"/>
    </source>
</evidence>
<evidence type="ECO:0000256" key="12">
    <source>
        <dbReference type="SAM" id="Phobius"/>
    </source>
</evidence>
<dbReference type="Pfam" id="PF00005">
    <property type="entry name" value="ABC_tran"/>
    <property type="match status" value="1"/>
</dbReference>
<evidence type="ECO:0000256" key="11">
    <source>
        <dbReference type="SAM" id="MobiDB-lite"/>
    </source>
</evidence>
<evidence type="ECO:0000259" key="13">
    <source>
        <dbReference type="PROSITE" id="PS50893"/>
    </source>
</evidence>
<comment type="function">
    <text evidence="8">ABC transporter involved in fatty acid import. Transmembrane domains (TMD) form a pore in the membrane and the ATP-binding domain (NBD) is responsible for energy generation.</text>
</comment>
<keyword evidence="2" id="KW-0813">Transport</keyword>
<feature type="domain" description="ABC transporter" evidence="13">
    <location>
        <begin position="404"/>
        <end position="638"/>
    </location>
</feature>
<evidence type="ECO:0000256" key="1">
    <source>
        <dbReference type="ARBA" id="ARBA00004651"/>
    </source>
</evidence>
<dbReference type="PROSITE" id="PS00211">
    <property type="entry name" value="ABC_TRANSPORTER_1"/>
    <property type="match status" value="1"/>
</dbReference>
<dbReference type="AlphaFoldDB" id="A0A6N3C0Z8"/>
<dbReference type="PANTHER" id="PTHR43394:SF7">
    <property type="entry name" value="ABC TRANSPORTER B FAMILY MEMBER 28"/>
    <property type="match status" value="1"/>
</dbReference>
<dbReference type="Pfam" id="PF00664">
    <property type="entry name" value="ABC_membrane"/>
    <property type="match status" value="1"/>
</dbReference>